<dbReference type="KEGG" id="lcre:Pla8534_49130"/>
<organism evidence="3 4">
    <name type="scientific">Lignipirellula cremea</name>
    <dbReference type="NCBI Taxonomy" id="2528010"/>
    <lineage>
        <taxon>Bacteria</taxon>
        <taxon>Pseudomonadati</taxon>
        <taxon>Planctomycetota</taxon>
        <taxon>Planctomycetia</taxon>
        <taxon>Pirellulales</taxon>
        <taxon>Pirellulaceae</taxon>
        <taxon>Lignipirellula</taxon>
    </lineage>
</organism>
<dbReference type="Proteomes" id="UP000317648">
    <property type="component" value="Chromosome"/>
</dbReference>
<evidence type="ECO:0000256" key="1">
    <source>
        <dbReference type="SAM" id="MobiDB-lite"/>
    </source>
</evidence>
<dbReference type="OrthoDB" id="264177at2"/>
<evidence type="ECO:0000313" key="3">
    <source>
        <dbReference type="EMBL" id="QDU97087.1"/>
    </source>
</evidence>
<feature type="compositionally biased region" description="Low complexity" evidence="1">
    <location>
        <begin position="252"/>
        <end position="263"/>
    </location>
</feature>
<feature type="chain" id="PRO_5022095197" evidence="2">
    <location>
        <begin position="19"/>
        <end position="338"/>
    </location>
</feature>
<sequence precursor="true">MTRQLAFAASLCAIALLAANGCCLLTDHGGCGGFPCDGGCAAAPYGPEPACGIQPSCGCGTRGGCGTGGCGQRTCGLGVDYCEPCGCNNWDPEGRPAASPMSHLGLLTSFGGGCAGCGEVYWGEWRSDPPCCEPCHPYAACFVGPRCCGSWWDGLGALWGHRKRGGCGGGCTSCGGGDCGCAGGGYAHGGFEGGVQYESGYSGGMPHEAQPMPTYSEPTPYRSGPPQPIPSRPGGSAPAAPKESPFKRETSPGAPMAPGNPNAVNYRAVNRGPAYPRPTASRYNTAVRPVSHDARQTPRTSAQPGRLPTPMPSQPPSSAMRIAPPEIVVETGPLRPVR</sequence>
<feature type="region of interest" description="Disordered" evidence="1">
    <location>
        <begin position="201"/>
        <end position="338"/>
    </location>
</feature>
<gene>
    <name evidence="3" type="ORF">Pla8534_49130</name>
</gene>
<protein>
    <submittedName>
        <fullName evidence="3">Uncharacterized protein</fullName>
    </submittedName>
</protein>
<evidence type="ECO:0000256" key="2">
    <source>
        <dbReference type="SAM" id="SignalP"/>
    </source>
</evidence>
<feature type="compositionally biased region" description="Low complexity" evidence="1">
    <location>
        <begin position="232"/>
        <end position="241"/>
    </location>
</feature>
<dbReference type="EMBL" id="CP036433">
    <property type="protein sequence ID" value="QDU97087.1"/>
    <property type="molecule type" value="Genomic_DNA"/>
</dbReference>
<evidence type="ECO:0000313" key="4">
    <source>
        <dbReference type="Proteomes" id="UP000317648"/>
    </source>
</evidence>
<dbReference type="AlphaFoldDB" id="A0A518DZ12"/>
<keyword evidence="4" id="KW-1185">Reference proteome</keyword>
<name>A0A518DZ12_9BACT</name>
<dbReference type="RefSeq" id="WP_145055883.1">
    <property type="nucleotide sequence ID" value="NZ_CP036433.1"/>
</dbReference>
<proteinExistence type="predicted"/>
<keyword evidence="2" id="KW-0732">Signal</keyword>
<reference evidence="3 4" key="1">
    <citation type="submission" date="2019-02" db="EMBL/GenBank/DDBJ databases">
        <title>Deep-cultivation of Planctomycetes and their phenomic and genomic characterization uncovers novel biology.</title>
        <authorList>
            <person name="Wiegand S."/>
            <person name="Jogler M."/>
            <person name="Boedeker C."/>
            <person name="Pinto D."/>
            <person name="Vollmers J."/>
            <person name="Rivas-Marin E."/>
            <person name="Kohn T."/>
            <person name="Peeters S.H."/>
            <person name="Heuer A."/>
            <person name="Rast P."/>
            <person name="Oberbeckmann S."/>
            <person name="Bunk B."/>
            <person name="Jeske O."/>
            <person name="Meyerdierks A."/>
            <person name="Storesund J.E."/>
            <person name="Kallscheuer N."/>
            <person name="Luecker S."/>
            <person name="Lage O.M."/>
            <person name="Pohl T."/>
            <person name="Merkel B.J."/>
            <person name="Hornburger P."/>
            <person name="Mueller R.-W."/>
            <person name="Bruemmer F."/>
            <person name="Labrenz M."/>
            <person name="Spormann A.M."/>
            <person name="Op den Camp H."/>
            <person name="Overmann J."/>
            <person name="Amann R."/>
            <person name="Jetten M.S.M."/>
            <person name="Mascher T."/>
            <person name="Medema M.H."/>
            <person name="Devos D.P."/>
            <person name="Kaster A.-K."/>
            <person name="Ovreas L."/>
            <person name="Rohde M."/>
            <person name="Galperin M.Y."/>
            <person name="Jogler C."/>
        </authorList>
    </citation>
    <scope>NUCLEOTIDE SEQUENCE [LARGE SCALE GENOMIC DNA]</scope>
    <source>
        <strain evidence="3 4">Pla85_3_4</strain>
    </source>
</reference>
<accession>A0A518DZ12</accession>
<feature type="signal peptide" evidence="2">
    <location>
        <begin position="1"/>
        <end position="18"/>
    </location>
</feature>